<feature type="transmembrane region" description="Helical" evidence="4">
    <location>
        <begin position="67"/>
        <end position="88"/>
    </location>
</feature>
<dbReference type="Proteomes" id="UP000267821">
    <property type="component" value="Unassembled WGS sequence"/>
</dbReference>
<dbReference type="STRING" id="1051890.A0A3N4LYJ1"/>
<dbReference type="InParanoid" id="A0A3N4LYJ1"/>
<name>A0A3N4LYJ1_9PEZI</name>
<keyword evidence="4" id="KW-0472">Membrane</keyword>
<keyword evidence="4" id="KW-1133">Transmembrane helix</keyword>
<dbReference type="GO" id="GO:0005886">
    <property type="term" value="C:plasma membrane"/>
    <property type="evidence" value="ECO:0007669"/>
    <property type="project" value="UniProtKB-SubCell"/>
</dbReference>
<feature type="transmembrane region" description="Helical" evidence="4">
    <location>
        <begin position="27"/>
        <end position="47"/>
    </location>
</feature>
<dbReference type="Pfam" id="PF07690">
    <property type="entry name" value="MFS_1"/>
    <property type="match status" value="1"/>
</dbReference>
<comment type="subcellular location">
    <subcellularLocation>
        <location evidence="1">Cell inner membrane</location>
        <topology evidence="1">Multi-pass membrane protein</topology>
    </subcellularLocation>
</comment>
<proteinExistence type="predicted"/>
<feature type="transmembrane region" description="Helical" evidence="4">
    <location>
        <begin position="324"/>
        <end position="342"/>
    </location>
</feature>
<feature type="transmembrane region" description="Helical" evidence="4">
    <location>
        <begin position="193"/>
        <end position="215"/>
    </location>
</feature>
<organism evidence="5 6">
    <name type="scientific">Terfezia boudieri ATCC MYA-4762</name>
    <dbReference type="NCBI Taxonomy" id="1051890"/>
    <lineage>
        <taxon>Eukaryota</taxon>
        <taxon>Fungi</taxon>
        <taxon>Dikarya</taxon>
        <taxon>Ascomycota</taxon>
        <taxon>Pezizomycotina</taxon>
        <taxon>Pezizomycetes</taxon>
        <taxon>Pezizales</taxon>
        <taxon>Pezizaceae</taxon>
        <taxon>Terfezia</taxon>
    </lineage>
</organism>
<dbReference type="InterPro" id="IPR011701">
    <property type="entry name" value="MFS"/>
</dbReference>
<dbReference type="InterPro" id="IPR036259">
    <property type="entry name" value="MFS_trans_sf"/>
</dbReference>
<dbReference type="PANTHER" id="PTHR43702:SF5">
    <property type="entry name" value="MAJOR FACILITATOR SUPERFAMILY (MFS) PROFILE DOMAIN-CONTAINING PROTEIN"/>
    <property type="match status" value="1"/>
</dbReference>
<feature type="transmembrane region" description="Helical" evidence="4">
    <location>
        <begin position="95"/>
        <end position="114"/>
    </location>
</feature>
<keyword evidence="6" id="KW-1185">Reference proteome</keyword>
<feature type="transmembrane region" description="Helical" evidence="4">
    <location>
        <begin position="120"/>
        <end position="137"/>
    </location>
</feature>
<feature type="transmembrane region" description="Helical" evidence="4">
    <location>
        <begin position="158"/>
        <end position="181"/>
    </location>
</feature>
<feature type="transmembrane region" description="Helical" evidence="4">
    <location>
        <begin position="348"/>
        <end position="368"/>
    </location>
</feature>
<gene>
    <name evidence="5" type="ORF">L211DRAFT_781054</name>
</gene>
<protein>
    <submittedName>
        <fullName evidence="5">MFS general substrate transporter</fullName>
    </submittedName>
</protein>
<dbReference type="SUPFAM" id="SSF103473">
    <property type="entry name" value="MFS general substrate transporter"/>
    <property type="match status" value="1"/>
</dbReference>
<evidence type="ECO:0000256" key="3">
    <source>
        <dbReference type="SAM" id="MobiDB-lite"/>
    </source>
</evidence>
<sequence length="484" mass="52039">MAFKRSPLKMRDDQVTNASDLTVRQSLIPLCLVTILFFLWGFAYGLLDVLNKHFQVALDISRARSSGLQAAYFGAYPVAALTFASYILRRWGYKATFMTGLCIYGIGALLFWPAAVKRSFGGFCGATFIIGTGLGSLESAANPYLAVCGPPKYADMRLNLAQAVQAIGVVVGPVLASQVFFKGLGENNLQSVQWVYLGIATFVFALAVVFFFAPIPEITDADMERQAQIMAGNKTSEGGISLPQEREAKPITSHWSLFWATGSQFCYVGAQVAVAGYFVNYVTEVRKGTTNSMGANFLAIAQGCFAIGRFLGAGIMKFILPRKVLLIYFSGIILFQALAVGLRGNAGLAMMSLVLFSESICFPTMFTLGIKGLGKHTKRGATFIVSSIIGGAVVPPLLGVAADRFNDTGRAMVVPLAFFLVGWSYPIAVNALPALRSVVDEYSGQGMTDQEAGVPKEKLKGLNSPSVEDDIGVPQQAPLHNEKL</sequence>
<evidence type="ECO:0000256" key="2">
    <source>
        <dbReference type="ARBA" id="ARBA00022475"/>
    </source>
</evidence>
<feature type="region of interest" description="Disordered" evidence="3">
    <location>
        <begin position="446"/>
        <end position="484"/>
    </location>
</feature>
<dbReference type="PANTHER" id="PTHR43702">
    <property type="entry name" value="L-FUCOSE-PROTON SYMPORTER"/>
    <property type="match status" value="1"/>
</dbReference>
<reference evidence="5 6" key="1">
    <citation type="journal article" date="2018" name="Nat. Ecol. Evol.">
        <title>Pezizomycetes genomes reveal the molecular basis of ectomycorrhizal truffle lifestyle.</title>
        <authorList>
            <person name="Murat C."/>
            <person name="Payen T."/>
            <person name="Noel B."/>
            <person name="Kuo A."/>
            <person name="Morin E."/>
            <person name="Chen J."/>
            <person name="Kohler A."/>
            <person name="Krizsan K."/>
            <person name="Balestrini R."/>
            <person name="Da Silva C."/>
            <person name="Montanini B."/>
            <person name="Hainaut M."/>
            <person name="Levati E."/>
            <person name="Barry K.W."/>
            <person name="Belfiori B."/>
            <person name="Cichocki N."/>
            <person name="Clum A."/>
            <person name="Dockter R.B."/>
            <person name="Fauchery L."/>
            <person name="Guy J."/>
            <person name="Iotti M."/>
            <person name="Le Tacon F."/>
            <person name="Lindquist E.A."/>
            <person name="Lipzen A."/>
            <person name="Malagnac F."/>
            <person name="Mello A."/>
            <person name="Molinier V."/>
            <person name="Miyauchi S."/>
            <person name="Poulain J."/>
            <person name="Riccioni C."/>
            <person name="Rubini A."/>
            <person name="Sitrit Y."/>
            <person name="Splivallo R."/>
            <person name="Traeger S."/>
            <person name="Wang M."/>
            <person name="Zifcakova L."/>
            <person name="Wipf D."/>
            <person name="Zambonelli A."/>
            <person name="Paolocci F."/>
            <person name="Nowrousian M."/>
            <person name="Ottonello S."/>
            <person name="Baldrian P."/>
            <person name="Spatafora J.W."/>
            <person name="Henrissat B."/>
            <person name="Nagy L.G."/>
            <person name="Aury J.M."/>
            <person name="Wincker P."/>
            <person name="Grigoriev I.V."/>
            <person name="Bonfante P."/>
            <person name="Martin F.M."/>
        </authorList>
    </citation>
    <scope>NUCLEOTIDE SEQUENCE [LARGE SCALE GENOMIC DNA]</scope>
    <source>
        <strain evidence="5 6">ATCC MYA-4762</strain>
    </source>
</reference>
<feature type="transmembrane region" description="Helical" evidence="4">
    <location>
        <begin position="293"/>
        <end position="312"/>
    </location>
</feature>
<feature type="transmembrane region" description="Helical" evidence="4">
    <location>
        <begin position="413"/>
        <end position="435"/>
    </location>
</feature>
<dbReference type="OrthoDB" id="546893at2759"/>
<evidence type="ECO:0000313" key="6">
    <source>
        <dbReference type="Proteomes" id="UP000267821"/>
    </source>
</evidence>
<dbReference type="InterPro" id="IPR050375">
    <property type="entry name" value="MFS_TsgA-like"/>
</dbReference>
<dbReference type="GO" id="GO:0022857">
    <property type="term" value="F:transmembrane transporter activity"/>
    <property type="evidence" value="ECO:0007669"/>
    <property type="project" value="InterPro"/>
</dbReference>
<feature type="transmembrane region" description="Helical" evidence="4">
    <location>
        <begin position="380"/>
        <end position="401"/>
    </location>
</feature>
<keyword evidence="2" id="KW-1003">Cell membrane</keyword>
<dbReference type="AlphaFoldDB" id="A0A3N4LYJ1"/>
<accession>A0A3N4LYJ1</accession>
<evidence type="ECO:0000256" key="4">
    <source>
        <dbReference type="SAM" id="Phobius"/>
    </source>
</evidence>
<keyword evidence="4" id="KW-0812">Transmembrane</keyword>
<evidence type="ECO:0000256" key="1">
    <source>
        <dbReference type="ARBA" id="ARBA00004429"/>
    </source>
</evidence>
<feature type="transmembrane region" description="Helical" evidence="4">
    <location>
        <begin position="256"/>
        <end position="281"/>
    </location>
</feature>
<dbReference type="Gene3D" id="1.20.1250.20">
    <property type="entry name" value="MFS general substrate transporter like domains"/>
    <property type="match status" value="2"/>
</dbReference>
<dbReference type="EMBL" id="ML121533">
    <property type="protein sequence ID" value="RPB26659.1"/>
    <property type="molecule type" value="Genomic_DNA"/>
</dbReference>
<evidence type="ECO:0000313" key="5">
    <source>
        <dbReference type="EMBL" id="RPB26659.1"/>
    </source>
</evidence>